<dbReference type="AlphaFoldDB" id="A0A2V3UX18"/>
<sequence>MPSGPFAHICLLVKDLDKAVEDWTKILGVLDPRQLDRKLVRYDDFEGGADKMRWATFVSEHGAEIQMIEPAPGTPLYQRLEKHGEHVHHICLTTNDVEGSLETLRGQGIETVGEISSDPTMSWQKWGWVSHRSAHGVLVEVAKPYESHDDGKWHPAPPR</sequence>
<dbReference type="RefSeq" id="WP_210206358.1">
    <property type="nucleotide sequence ID" value="NZ_CAKNFM010000006.1"/>
</dbReference>
<dbReference type="Pfam" id="PF13669">
    <property type="entry name" value="Glyoxalase_4"/>
    <property type="match status" value="1"/>
</dbReference>
<dbReference type="InterPro" id="IPR037523">
    <property type="entry name" value="VOC_core"/>
</dbReference>
<organism evidence="1 2">
    <name type="scientific">Chelatococcus asaccharovorans</name>
    <dbReference type="NCBI Taxonomy" id="28210"/>
    <lineage>
        <taxon>Bacteria</taxon>
        <taxon>Pseudomonadati</taxon>
        <taxon>Pseudomonadota</taxon>
        <taxon>Alphaproteobacteria</taxon>
        <taxon>Hyphomicrobiales</taxon>
        <taxon>Chelatococcaceae</taxon>
        <taxon>Chelatococcus</taxon>
    </lineage>
</organism>
<proteinExistence type="predicted"/>
<evidence type="ECO:0000313" key="1">
    <source>
        <dbReference type="EMBL" id="PXW65168.1"/>
    </source>
</evidence>
<dbReference type="SUPFAM" id="SSF54593">
    <property type="entry name" value="Glyoxalase/Bleomycin resistance protein/Dihydroxybiphenyl dioxygenase"/>
    <property type="match status" value="1"/>
</dbReference>
<reference evidence="1 2" key="1">
    <citation type="submission" date="2018-05" db="EMBL/GenBank/DDBJ databases">
        <title>Genomic Encyclopedia of Type Strains, Phase IV (KMG-IV): sequencing the most valuable type-strain genomes for metagenomic binning, comparative biology and taxonomic classification.</title>
        <authorList>
            <person name="Goeker M."/>
        </authorList>
    </citation>
    <scope>NUCLEOTIDE SEQUENCE [LARGE SCALE GENOMIC DNA]</scope>
    <source>
        <strain evidence="1 2">DSM 6462</strain>
    </source>
</reference>
<evidence type="ECO:0000313" key="2">
    <source>
        <dbReference type="Proteomes" id="UP000248021"/>
    </source>
</evidence>
<dbReference type="Gene3D" id="3.10.180.10">
    <property type="entry name" value="2,3-Dihydroxybiphenyl 1,2-Dioxygenase, domain 1"/>
    <property type="match status" value="1"/>
</dbReference>
<keyword evidence="2" id="KW-1185">Reference proteome</keyword>
<comment type="caution">
    <text evidence="1">The sequence shown here is derived from an EMBL/GenBank/DDBJ whole genome shotgun (WGS) entry which is preliminary data.</text>
</comment>
<dbReference type="Proteomes" id="UP000248021">
    <property type="component" value="Unassembled WGS sequence"/>
</dbReference>
<dbReference type="PROSITE" id="PS51819">
    <property type="entry name" value="VOC"/>
    <property type="match status" value="1"/>
</dbReference>
<gene>
    <name evidence="1" type="ORF">C7450_101931</name>
</gene>
<dbReference type="EMBL" id="QJJK01000001">
    <property type="protein sequence ID" value="PXW65168.1"/>
    <property type="molecule type" value="Genomic_DNA"/>
</dbReference>
<accession>A0A2V3UX18</accession>
<name>A0A2V3UX18_9HYPH</name>
<protein>
    <submittedName>
        <fullName evidence="1">Methylmalonyl-CoA/ethylmalonyl-CoA epimerase</fullName>
    </submittedName>
</protein>
<dbReference type="InterPro" id="IPR029068">
    <property type="entry name" value="Glyas_Bleomycin-R_OHBP_Dase"/>
</dbReference>